<dbReference type="OrthoDB" id="1898716at2759"/>
<dbReference type="EMBL" id="MLFT02000453">
    <property type="protein sequence ID" value="PHT27355.1"/>
    <property type="molecule type" value="Genomic_DNA"/>
</dbReference>
<evidence type="ECO:0000313" key="2">
    <source>
        <dbReference type="EMBL" id="PHT27355.1"/>
    </source>
</evidence>
<dbReference type="Proteomes" id="UP000224567">
    <property type="component" value="Unassembled WGS sequence"/>
</dbReference>
<sequence length="213" mass="23468">MAGGGDRSGFCFLLRSVGFSGRDPAGSGQRGAPLPDLFISRCHSCCSADGEAKGTDGVVVAVAGEAESDRRLAAIADQWRRGSERGRNPSTNCNLQNLDSNLHDLNLKIYPILQNPDLELSESIQIVSAQARNRVKELQKRLDELDLREDIAIANKNVYDKVTETMQKGMWESIEQLNAEELTKFEAWLNVTHFNLQHHLNLLENGASSSLGF</sequence>
<gene>
    <name evidence="2" type="ORF">CQW23_33043</name>
</gene>
<reference evidence="2 3" key="1">
    <citation type="journal article" date="2017" name="Genome Biol.">
        <title>New reference genome sequences of hot pepper reveal the massive evolution of plant disease-resistance genes by retroduplication.</title>
        <authorList>
            <person name="Kim S."/>
            <person name="Park J."/>
            <person name="Yeom S.I."/>
            <person name="Kim Y.M."/>
            <person name="Seo E."/>
            <person name="Kim K.T."/>
            <person name="Kim M.S."/>
            <person name="Lee J.M."/>
            <person name="Cheong K."/>
            <person name="Shin H.S."/>
            <person name="Kim S.B."/>
            <person name="Han K."/>
            <person name="Lee J."/>
            <person name="Park M."/>
            <person name="Lee H.A."/>
            <person name="Lee H.Y."/>
            <person name="Lee Y."/>
            <person name="Oh S."/>
            <person name="Lee J.H."/>
            <person name="Choi E."/>
            <person name="Choi E."/>
            <person name="Lee S.E."/>
            <person name="Jeon J."/>
            <person name="Kim H."/>
            <person name="Choi G."/>
            <person name="Song H."/>
            <person name="Lee J."/>
            <person name="Lee S.C."/>
            <person name="Kwon J.K."/>
            <person name="Lee H.Y."/>
            <person name="Koo N."/>
            <person name="Hong Y."/>
            <person name="Kim R.W."/>
            <person name="Kang W.H."/>
            <person name="Huh J.H."/>
            <person name="Kang B.C."/>
            <person name="Yang T.J."/>
            <person name="Lee Y.H."/>
            <person name="Bennetzen J.L."/>
            <person name="Choi D."/>
        </authorList>
    </citation>
    <scope>NUCLEOTIDE SEQUENCE [LARGE SCALE GENOMIC DNA]</scope>
    <source>
        <strain evidence="3">cv. PBC81</strain>
    </source>
</reference>
<organism evidence="2 3">
    <name type="scientific">Capsicum baccatum</name>
    <name type="common">Peruvian pepper</name>
    <dbReference type="NCBI Taxonomy" id="33114"/>
    <lineage>
        <taxon>Eukaryota</taxon>
        <taxon>Viridiplantae</taxon>
        <taxon>Streptophyta</taxon>
        <taxon>Embryophyta</taxon>
        <taxon>Tracheophyta</taxon>
        <taxon>Spermatophyta</taxon>
        <taxon>Magnoliopsida</taxon>
        <taxon>eudicotyledons</taxon>
        <taxon>Gunneridae</taxon>
        <taxon>Pentapetalae</taxon>
        <taxon>asterids</taxon>
        <taxon>lamiids</taxon>
        <taxon>Solanales</taxon>
        <taxon>Solanaceae</taxon>
        <taxon>Solanoideae</taxon>
        <taxon>Capsiceae</taxon>
        <taxon>Capsicum</taxon>
    </lineage>
</organism>
<protein>
    <submittedName>
        <fullName evidence="2">Uncharacterized protein</fullName>
    </submittedName>
</protein>
<name>A0A2G2V2Z8_CAPBA</name>
<dbReference type="AlphaFoldDB" id="A0A2G2V2Z8"/>
<evidence type="ECO:0000256" key="1">
    <source>
        <dbReference type="SAM" id="Coils"/>
    </source>
</evidence>
<proteinExistence type="predicted"/>
<keyword evidence="3" id="KW-1185">Reference proteome</keyword>
<comment type="caution">
    <text evidence="2">The sequence shown here is derived from an EMBL/GenBank/DDBJ whole genome shotgun (WGS) entry which is preliminary data.</text>
</comment>
<accession>A0A2G2V2Z8</accession>
<keyword evidence="1" id="KW-0175">Coiled coil</keyword>
<reference evidence="3" key="2">
    <citation type="journal article" date="2017" name="J. Anim. Genet.">
        <title>Multiple reference genome sequences of hot pepper reveal the massive evolution of plant disease resistance genes by retroduplication.</title>
        <authorList>
            <person name="Kim S."/>
            <person name="Park J."/>
            <person name="Yeom S.-I."/>
            <person name="Kim Y.-M."/>
            <person name="Seo E."/>
            <person name="Kim K.-T."/>
            <person name="Kim M.-S."/>
            <person name="Lee J.M."/>
            <person name="Cheong K."/>
            <person name="Shin H.-S."/>
            <person name="Kim S.-B."/>
            <person name="Han K."/>
            <person name="Lee J."/>
            <person name="Park M."/>
            <person name="Lee H.-A."/>
            <person name="Lee H.-Y."/>
            <person name="Lee Y."/>
            <person name="Oh S."/>
            <person name="Lee J.H."/>
            <person name="Choi E."/>
            <person name="Choi E."/>
            <person name="Lee S.E."/>
            <person name="Jeon J."/>
            <person name="Kim H."/>
            <person name="Choi G."/>
            <person name="Song H."/>
            <person name="Lee J."/>
            <person name="Lee S.-C."/>
            <person name="Kwon J.-K."/>
            <person name="Lee H.-Y."/>
            <person name="Koo N."/>
            <person name="Hong Y."/>
            <person name="Kim R.W."/>
            <person name="Kang W.-H."/>
            <person name="Huh J.H."/>
            <person name="Kang B.-C."/>
            <person name="Yang T.-J."/>
            <person name="Lee Y.-H."/>
            <person name="Bennetzen J.L."/>
            <person name="Choi D."/>
        </authorList>
    </citation>
    <scope>NUCLEOTIDE SEQUENCE [LARGE SCALE GENOMIC DNA]</scope>
    <source>
        <strain evidence="3">cv. PBC81</strain>
    </source>
</reference>
<feature type="coiled-coil region" evidence="1">
    <location>
        <begin position="128"/>
        <end position="155"/>
    </location>
</feature>
<evidence type="ECO:0000313" key="3">
    <source>
        <dbReference type="Proteomes" id="UP000224567"/>
    </source>
</evidence>